<dbReference type="FunFam" id="3.20.20.330:FF:000001">
    <property type="entry name" value="Methionine synthase"/>
    <property type="match status" value="1"/>
</dbReference>
<evidence type="ECO:0000256" key="3">
    <source>
        <dbReference type="ARBA" id="ARBA00001956"/>
    </source>
</evidence>
<dbReference type="InterPro" id="IPR006158">
    <property type="entry name" value="Cobalamin-bd"/>
</dbReference>
<dbReference type="InterPro" id="IPR033706">
    <property type="entry name" value="Met_synthase_B12-bd"/>
</dbReference>
<dbReference type="PROSITE" id="PS50972">
    <property type="entry name" value="PTERIN_BINDING"/>
    <property type="match status" value="1"/>
</dbReference>
<keyword evidence="14" id="KW-0677">Repeat</keyword>
<evidence type="ECO:0000256" key="10">
    <source>
        <dbReference type="ARBA" id="ARBA00022628"/>
    </source>
</evidence>
<dbReference type="SUPFAM" id="SSF47644">
    <property type="entry name" value="Methionine synthase domain"/>
    <property type="match status" value="1"/>
</dbReference>
<dbReference type="Pfam" id="PF02574">
    <property type="entry name" value="S-methyl_trans"/>
    <property type="match status" value="1"/>
</dbReference>
<organism evidence="30 31">
    <name type="scientific">Shewanella salipaludis</name>
    <dbReference type="NCBI Taxonomy" id="2723052"/>
    <lineage>
        <taxon>Bacteria</taxon>
        <taxon>Pseudomonadati</taxon>
        <taxon>Pseudomonadota</taxon>
        <taxon>Gammaproteobacteria</taxon>
        <taxon>Alteromonadales</taxon>
        <taxon>Shewanellaceae</taxon>
        <taxon>Shewanella</taxon>
    </lineage>
</organism>
<dbReference type="PROSITE" id="PS50970">
    <property type="entry name" value="HCY"/>
    <property type="match status" value="1"/>
</dbReference>
<evidence type="ECO:0000259" key="27">
    <source>
        <dbReference type="PROSITE" id="PS50974"/>
    </source>
</evidence>
<dbReference type="SUPFAM" id="SSF52242">
    <property type="entry name" value="Cobalamin (vitamin B12)-binding domain"/>
    <property type="match status" value="1"/>
</dbReference>
<accession>A0A972JIE3</accession>
<dbReference type="RefSeq" id="WP_169563592.1">
    <property type="nucleotide sequence ID" value="NZ_JAAXYH010000003.1"/>
</dbReference>
<dbReference type="FunFam" id="1.10.1240.10:FF:000001">
    <property type="entry name" value="Methionine synthase"/>
    <property type="match status" value="1"/>
</dbReference>
<dbReference type="CDD" id="cd02069">
    <property type="entry name" value="methionine_synthase_B12_BD"/>
    <property type="match status" value="1"/>
</dbReference>
<feature type="domain" description="Pterin-binding" evidence="26">
    <location>
        <begin position="374"/>
        <end position="634"/>
    </location>
</feature>
<dbReference type="InterPro" id="IPR036589">
    <property type="entry name" value="HCY_dom_sf"/>
</dbReference>
<feature type="domain" description="B12-binding" evidence="28">
    <location>
        <begin position="773"/>
        <end position="908"/>
    </location>
</feature>
<proteinExistence type="inferred from homology"/>
<keyword evidence="12 21" id="KW-0949">S-adenosyl-L-methionine</keyword>
<dbReference type="GO" id="GO:0032259">
    <property type="term" value="P:methylation"/>
    <property type="evidence" value="ECO:0007669"/>
    <property type="project" value="UniProtKB-KW"/>
</dbReference>
<sequence length="1256" mass="138096">MATATPITLQRAQALTQALRAQLQQGILILDGAMGTMIQDHKLQEADYRGEPFKDWHCDVKGNNDLLVLSQPGLIKQIHLDYLNAGAHIIETNSFNATTIAMADYDMQAQSRDINFAAARLAREACDEVAAASGIPRYVAGVLGPTNRTCSISPDVNDPGYRNVSFDELVTAYIESTRALIEGGADIIMVETIFDTLNAKAALFAIESVFDELFGVPADGSQERLPVMISGTITDASGRTLTGQTTEAFYNSLRHIKPLCIGLNCALGPKELRPYVEELARIAECYVSAHPNAGLPNEFGGYDETPEEMADVIGEWAAEGLLNIVGGCCGSTPKHISAIRDAVSKHSPRVIPEIPVACRLSGLEPLTIDAQSLFVNVGERTNVTGSAKFLKLIKEGLFEKALDVAREQVENGAQIIDINMDEGMLDGVEIMHKFLNLIASEPDISRVPVMIDSSKWEVIEAGLKCIQGKGIVNSISLKEGEAKFIEQARLVKRYGAAAIVMAFDEQGQADTRARKLEICTRAYRVLVDKVGFPPEDIIFDPNIFAIATGIEEHDNYAVDFIEAIRDIKASLPHAMISGGVSNVSFSFRGNNPVREAIHAVFLYHAIQAGMDMGIVNAGQLAIYDDIDPELKLLVENVVLNLPCTAVDANGEASSNTEQLLHVAEKYRGDGATAGKKEDLQWRSLPVSERLAHALVKGITEFIDQDTEEARQAAARPLDVIEGALMDGMNLVGDLFGSGKMFLPQVVKSARVMKKAVAYLNPYIELEKVAGQSNGRILMVTVKGDVHDIGKNIVGVVLACNGFEVFDLGVMVSVERILEAVKEHNIDIIGMSGLITPSLDEMVHNVKTFAREGLTIPAIIGGATCSKIHTAVKIAPHYPHGAIYIADASRAVPMVSKLVSNQTRQATIDAEYADYDNLREKRLSQTKRKHIVSIAAARDNRCQHDWASYTPVTPKVLGKQVFDDYPLTDLVERIDWTPFFRAWELHGHYPEILDDKVVGEEARKLFADGQAMLETLIREKWLTAKGVIGLFPANTVGHDDIELYSDESRQQVLMTTHHLRMQLERVGNDNFCLADFVAPKDSGVADYMGGFAVTAGHGIDEHVARFEANHDDYNAIMLKCLADRLAEAFAERMHERVRKEFWGYAADERLDNEALIREKYKGIRPAPGYPACPDHTEKGLLWDLLKPDECIDLNITESFAMFPTAAVSGWYFAHPKSRYFGVTNIGKDQVADYAARKGMSLEETERWLAPILDYDPE</sequence>
<dbReference type="Gene3D" id="1.10.288.10">
    <property type="entry name" value="Cobalamin-dependent Methionine Synthase, domain 2"/>
    <property type="match status" value="1"/>
</dbReference>
<evidence type="ECO:0000256" key="19">
    <source>
        <dbReference type="ARBA" id="ARBA00031040"/>
    </source>
</evidence>
<dbReference type="GO" id="GO:0008270">
    <property type="term" value="F:zinc ion binding"/>
    <property type="evidence" value="ECO:0007669"/>
    <property type="project" value="UniProtKB-UniRule"/>
</dbReference>
<dbReference type="GO" id="GO:0031419">
    <property type="term" value="F:cobalamin binding"/>
    <property type="evidence" value="ECO:0007669"/>
    <property type="project" value="UniProtKB-UniRule"/>
</dbReference>
<dbReference type="Gene3D" id="3.40.50.280">
    <property type="entry name" value="Cobalamin-binding domain"/>
    <property type="match status" value="1"/>
</dbReference>
<evidence type="ECO:0000259" key="28">
    <source>
        <dbReference type="PROSITE" id="PS51332"/>
    </source>
</evidence>
<dbReference type="InterPro" id="IPR037010">
    <property type="entry name" value="VitB12-dep_Met_synth_activ_sf"/>
</dbReference>
<evidence type="ECO:0000256" key="24">
    <source>
        <dbReference type="PROSITE-ProRule" id="PRU00333"/>
    </source>
</evidence>
<evidence type="ECO:0000256" key="21">
    <source>
        <dbReference type="PIRNR" id="PIRNR000381"/>
    </source>
</evidence>
<feature type="binding site" evidence="23">
    <location>
        <position position="835"/>
    </location>
    <ligand>
        <name>methylcob(III)alamin</name>
        <dbReference type="ChEBI" id="CHEBI:28115"/>
    </ligand>
</feature>
<dbReference type="PANTHER" id="PTHR45833">
    <property type="entry name" value="METHIONINE SYNTHASE"/>
    <property type="match status" value="1"/>
</dbReference>
<dbReference type="GO" id="GO:0005829">
    <property type="term" value="C:cytosol"/>
    <property type="evidence" value="ECO:0007669"/>
    <property type="project" value="TreeGrafter"/>
</dbReference>
<feature type="binding site" evidence="23">
    <location>
        <position position="974"/>
    </location>
    <ligand>
        <name>S-adenosyl-L-methionine</name>
        <dbReference type="ChEBI" id="CHEBI:59789"/>
    </ligand>
</feature>
<dbReference type="NCBIfam" id="TIGR02082">
    <property type="entry name" value="metH"/>
    <property type="match status" value="1"/>
</dbReference>
<dbReference type="GO" id="GO:0050667">
    <property type="term" value="P:homocysteine metabolic process"/>
    <property type="evidence" value="ECO:0007669"/>
    <property type="project" value="TreeGrafter"/>
</dbReference>
<evidence type="ECO:0000256" key="1">
    <source>
        <dbReference type="ARBA" id="ARBA00001700"/>
    </source>
</evidence>
<dbReference type="EC" id="2.1.1.13" evidence="6 20"/>
<dbReference type="InterPro" id="IPR011005">
    <property type="entry name" value="Dihydropteroate_synth-like_sf"/>
</dbReference>
<feature type="binding site" evidence="22 24">
    <location>
        <position position="329"/>
    </location>
    <ligand>
        <name>Zn(2+)</name>
        <dbReference type="ChEBI" id="CHEBI:29105"/>
    </ligand>
</feature>
<dbReference type="Pfam" id="PF02310">
    <property type="entry name" value="B12-binding"/>
    <property type="match status" value="1"/>
</dbReference>
<dbReference type="InterPro" id="IPR003726">
    <property type="entry name" value="HCY_dom"/>
</dbReference>
<keyword evidence="13 21" id="KW-0479">Metal-binding</keyword>
<feature type="binding site" evidence="23">
    <location>
        <position position="721"/>
    </location>
    <ligand>
        <name>methylcob(III)alamin</name>
        <dbReference type="ChEBI" id="CHEBI:28115"/>
    </ligand>
</feature>
<keyword evidence="15 21" id="KW-0862">Zinc</keyword>
<evidence type="ECO:0000256" key="11">
    <source>
        <dbReference type="ARBA" id="ARBA00022679"/>
    </source>
</evidence>
<evidence type="ECO:0000256" key="16">
    <source>
        <dbReference type="ARBA" id="ARBA00023167"/>
    </source>
</evidence>
<dbReference type="InterPro" id="IPR003759">
    <property type="entry name" value="Cbl-bd_cap"/>
</dbReference>
<dbReference type="InterPro" id="IPR036594">
    <property type="entry name" value="Meth_synthase_dom"/>
</dbReference>
<keyword evidence="11 21" id="KW-0808">Transferase</keyword>
<comment type="pathway">
    <text evidence="4 21">Amino-acid biosynthesis; L-methionine biosynthesis via de novo pathway; L-methionine from L-homocysteine (MetH route): step 1/1.</text>
</comment>
<evidence type="ECO:0000259" key="29">
    <source>
        <dbReference type="PROSITE" id="PS51337"/>
    </source>
</evidence>
<comment type="similarity">
    <text evidence="5">Belongs to the vitamin-B12 dependent methionine synthase family.</text>
</comment>
<dbReference type="Gene3D" id="1.10.1240.10">
    <property type="entry name" value="Methionine synthase domain"/>
    <property type="match status" value="1"/>
</dbReference>
<dbReference type="PROSITE" id="PS50974">
    <property type="entry name" value="ADOMET_ACTIVATION"/>
    <property type="match status" value="1"/>
</dbReference>
<dbReference type="InterPro" id="IPR050554">
    <property type="entry name" value="Met_Synthase/Corrinoid"/>
</dbReference>
<dbReference type="NCBIfam" id="NF007024">
    <property type="entry name" value="PRK09490.1"/>
    <property type="match status" value="1"/>
</dbReference>
<dbReference type="InterPro" id="IPR011822">
    <property type="entry name" value="MetH"/>
</dbReference>
<feature type="binding site" evidence="23">
    <location>
        <begin position="783"/>
        <end position="787"/>
    </location>
    <ligand>
        <name>methylcob(III)alamin</name>
        <dbReference type="ChEBI" id="CHEBI:28115"/>
    </ligand>
</feature>
<evidence type="ECO:0000256" key="8">
    <source>
        <dbReference type="ARBA" id="ARBA00022603"/>
    </source>
</evidence>
<evidence type="ECO:0000256" key="22">
    <source>
        <dbReference type="PIRSR" id="PIRSR000381-1"/>
    </source>
</evidence>
<evidence type="ECO:0000313" key="31">
    <source>
        <dbReference type="Proteomes" id="UP000737113"/>
    </source>
</evidence>
<evidence type="ECO:0000256" key="20">
    <source>
        <dbReference type="NCBIfam" id="TIGR02082"/>
    </source>
</evidence>
<dbReference type="Pfam" id="PF02965">
    <property type="entry name" value="Met_synt_B12"/>
    <property type="match status" value="1"/>
</dbReference>
<evidence type="ECO:0000256" key="2">
    <source>
        <dbReference type="ARBA" id="ARBA00001947"/>
    </source>
</evidence>
<dbReference type="PROSITE" id="PS51337">
    <property type="entry name" value="B12_BINDING_NTER"/>
    <property type="match status" value="1"/>
</dbReference>
<feature type="domain" description="B12-binding N-terminal" evidence="29">
    <location>
        <begin position="677"/>
        <end position="771"/>
    </location>
</feature>
<dbReference type="AlphaFoldDB" id="A0A972JIE3"/>
<dbReference type="PIRSF" id="PIRSF000381">
    <property type="entry name" value="MetH"/>
    <property type="match status" value="1"/>
</dbReference>
<dbReference type="SMART" id="SM01018">
    <property type="entry name" value="B12-binding_2"/>
    <property type="match status" value="1"/>
</dbReference>
<comment type="function">
    <text evidence="18 21">Catalyzes the transfer of a methyl group from methyl-cobalamin to homocysteine, yielding enzyme-bound cob(I)alamin and methionine. Subsequently, remethylates the cofactor using methyltetrahydrofolate.</text>
</comment>
<keyword evidence="10 21" id="KW-0846">Cobalamin</keyword>
<feature type="binding site" evidence="22 24">
    <location>
        <position position="265"/>
    </location>
    <ligand>
        <name>Zn(2+)</name>
        <dbReference type="ChEBI" id="CHEBI:29105"/>
    </ligand>
</feature>
<dbReference type="InterPro" id="IPR000489">
    <property type="entry name" value="Pterin-binding_dom"/>
</dbReference>
<comment type="domain">
    <text evidence="21">Modular enzyme with four functionally distinct domains. The isolated Hcy-binding domain catalyzes methyl transfer from free methylcobalamin to homocysteine. The Hcy-binding domain in association with the pterin-binding domain catalyzes the methylation of cob(I)alamin by methyltetrahydrofolate and the methylation of homocysteine. The B12-binding domain binds the cofactor. The AdoMet activation domain binds S-adenosyl-L-methionine. Under aerobic conditions cob(I)alamin can be converted to inactive cob(II)alamin. Reductive methylation by S-adenosyl-L-methionine and flavodoxin regenerates methylcobalamin.</text>
</comment>
<dbReference type="SUPFAM" id="SSF82282">
    <property type="entry name" value="Homocysteine S-methyltransferase"/>
    <property type="match status" value="1"/>
</dbReference>
<dbReference type="GO" id="GO:0046653">
    <property type="term" value="P:tetrahydrofolate metabolic process"/>
    <property type="evidence" value="ECO:0007669"/>
    <property type="project" value="TreeGrafter"/>
</dbReference>
<feature type="binding site" evidence="22 24">
    <location>
        <position position="328"/>
    </location>
    <ligand>
        <name>Zn(2+)</name>
        <dbReference type="ChEBI" id="CHEBI:29105"/>
    </ligand>
</feature>
<dbReference type="InterPro" id="IPR036724">
    <property type="entry name" value="Cobalamin-bd_sf"/>
</dbReference>
<feature type="binding site" description="axial binding residue" evidence="22">
    <location>
        <position position="786"/>
    </location>
    <ligand>
        <name>methylcob(III)alamin</name>
        <dbReference type="ChEBI" id="CHEBI:28115"/>
    </ligand>
    <ligandPart>
        <name>Co</name>
        <dbReference type="ChEBI" id="CHEBI:27638"/>
    </ligandPart>
</feature>
<evidence type="ECO:0000256" key="4">
    <source>
        <dbReference type="ARBA" id="ARBA00005178"/>
    </source>
</evidence>
<comment type="cofactor">
    <cofactor evidence="3 21 22">
        <name>methylcob(III)alamin</name>
        <dbReference type="ChEBI" id="CHEBI:28115"/>
    </cofactor>
</comment>
<dbReference type="Gene3D" id="3.20.20.330">
    <property type="entry name" value="Homocysteine-binding-like domain"/>
    <property type="match status" value="1"/>
</dbReference>
<keyword evidence="9 21" id="KW-0028">Amino-acid biosynthesis</keyword>
<evidence type="ECO:0000256" key="18">
    <source>
        <dbReference type="ARBA" id="ARBA00025552"/>
    </source>
</evidence>
<evidence type="ECO:0000256" key="7">
    <source>
        <dbReference type="ARBA" id="ARBA00013998"/>
    </source>
</evidence>
<dbReference type="Gene3D" id="3.10.196.10">
    <property type="entry name" value="Vitamin B12-dependent methionine synthase, activation domain"/>
    <property type="match status" value="1"/>
</dbReference>
<gene>
    <name evidence="30" type="primary">metH</name>
    <name evidence="30" type="ORF">HC757_07050</name>
</gene>
<evidence type="ECO:0000256" key="5">
    <source>
        <dbReference type="ARBA" id="ARBA00010398"/>
    </source>
</evidence>
<dbReference type="Gene3D" id="3.20.20.20">
    <property type="entry name" value="Dihydropteroate synthase-like"/>
    <property type="match status" value="1"/>
</dbReference>
<protein>
    <recommendedName>
        <fullName evidence="7 20">Methionine synthase</fullName>
        <ecNumber evidence="6 20">2.1.1.13</ecNumber>
    </recommendedName>
    <alternativeName>
        <fullName evidence="19 21">5-methyltetrahydrofolate--homocysteine methyltransferase</fullName>
    </alternativeName>
</protein>
<evidence type="ECO:0000256" key="15">
    <source>
        <dbReference type="ARBA" id="ARBA00022833"/>
    </source>
</evidence>
<dbReference type="FunFam" id="3.20.20.20:FF:000002">
    <property type="entry name" value="Methionine synthase"/>
    <property type="match status" value="1"/>
</dbReference>
<feature type="binding site" evidence="23">
    <location>
        <position position="831"/>
    </location>
    <ligand>
        <name>methylcob(III)alamin</name>
        <dbReference type="ChEBI" id="CHEBI:28115"/>
    </ligand>
</feature>
<name>A0A972JIE3_9GAMM</name>
<comment type="caution">
    <text evidence="30">The sequence shown here is derived from an EMBL/GenBank/DDBJ whole genome shotgun (WGS) entry which is preliminary data.</text>
</comment>
<evidence type="ECO:0000256" key="9">
    <source>
        <dbReference type="ARBA" id="ARBA00022605"/>
    </source>
</evidence>
<evidence type="ECO:0000256" key="17">
    <source>
        <dbReference type="ARBA" id="ARBA00023285"/>
    </source>
</evidence>
<feature type="domain" description="Hcy-binding" evidence="25">
    <location>
        <begin position="16"/>
        <end position="343"/>
    </location>
</feature>
<reference evidence="30" key="1">
    <citation type="submission" date="2020-04" db="EMBL/GenBank/DDBJ databases">
        <title>Description of Shewanella salipaludis sp. nov., isolated from a salt marsh.</title>
        <authorList>
            <person name="Park S."/>
            <person name="Yoon J.-H."/>
        </authorList>
    </citation>
    <scope>NUCLEOTIDE SEQUENCE</scope>
    <source>
        <strain evidence="30">SHSM-M6</strain>
    </source>
</reference>
<feature type="binding site" evidence="23">
    <location>
        <position position="1163"/>
    </location>
    <ligand>
        <name>S-adenosyl-L-methionine</name>
        <dbReference type="ChEBI" id="CHEBI:59789"/>
    </ligand>
</feature>
<dbReference type="Pfam" id="PF02607">
    <property type="entry name" value="B12-binding_2"/>
    <property type="match status" value="1"/>
</dbReference>
<dbReference type="PROSITE" id="PS51332">
    <property type="entry name" value="B12_BINDING"/>
    <property type="match status" value="1"/>
</dbReference>
<keyword evidence="17 21" id="KW-0170">Cobalt</keyword>
<dbReference type="EMBL" id="JAAXYH010000003">
    <property type="protein sequence ID" value="NMH64928.1"/>
    <property type="molecule type" value="Genomic_DNA"/>
</dbReference>
<feature type="binding site" evidence="23">
    <location>
        <begin position="1218"/>
        <end position="1219"/>
    </location>
    <ligand>
        <name>S-adenosyl-L-methionine</name>
        <dbReference type="ChEBI" id="CHEBI:59789"/>
    </ligand>
</feature>
<keyword evidence="31" id="KW-1185">Reference proteome</keyword>
<evidence type="ECO:0000256" key="14">
    <source>
        <dbReference type="ARBA" id="ARBA00022737"/>
    </source>
</evidence>
<evidence type="ECO:0000256" key="6">
    <source>
        <dbReference type="ARBA" id="ARBA00012032"/>
    </source>
</evidence>
<dbReference type="InterPro" id="IPR004223">
    <property type="entry name" value="VitB12-dep_Met_synth_activ_dom"/>
</dbReference>
<dbReference type="CDD" id="cd00740">
    <property type="entry name" value="MeTr"/>
    <property type="match status" value="1"/>
</dbReference>
<evidence type="ECO:0000256" key="23">
    <source>
        <dbReference type="PIRSR" id="PIRSR000381-2"/>
    </source>
</evidence>
<evidence type="ECO:0000256" key="12">
    <source>
        <dbReference type="ARBA" id="ARBA00022691"/>
    </source>
</evidence>
<dbReference type="Pfam" id="PF00809">
    <property type="entry name" value="Pterin_bind"/>
    <property type="match status" value="1"/>
</dbReference>
<evidence type="ECO:0000256" key="13">
    <source>
        <dbReference type="ARBA" id="ARBA00022723"/>
    </source>
</evidence>
<evidence type="ECO:0000313" key="30">
    <source>
        <dbReference type="EMBL" id="NMH64928.1"/>
    </source>
</evidence>
<dbReference type="SUPFAM" id="SSF51717">
    <property type="entry name" value="Dihydropteroate synthetase-like"/>
    <property type="match status" value="1"/>
</dbReference>
<dbReference type="GO" id="GO:0008705">
    <property type="term" value="F:methionine synthase activity"/>
    <property type="evidence" value="ECO:0007669"/>
    <property type="project" value="UniProtKB-UniRule"/>
</dbReference>
<keyword evidence="16 21" id="KW-0486">Methionine biosynthesis</keyword>
<comment type="cofactor">
    <cofactor evidence="2 21 24">
        <name>Zn(2+)</name>
        <dbReference type="ChEBI" id="CHEBI:29105"/>
    </cofactor>
</comment>
<dbReference type="PANTHER" id="PTHR45833:SF1">
    <property type="entry name" value="METHIONINE SYNTHASE"/>
    <property type="match status" value="1"/>
</dbReference>
<evidence type="ECO:0000259" key="26">
    <source>
        <dbReference type="PROSITE" id="PS50972"/>
    </source>
</evidence>
<keyword evidence="8 21" id="KW-0489">Methyltransferase</keyword>
<feature type="binding site" evidence="23">
    <location>
        <position position="887"/>
    </location>
    <ligand>
        <name>methylcob(III)alamin</name>
        <dbReference type="ChEBI" id="CHEBI:28115"/>
    </ligand>
</feature>
<dbReference type="SUPFAM" id="SSF56507">
    <property type="entry name" value="Methionine synthase activation domain-like"/>
    <property type="match status" value="1"/>
</dbReference>
<dbReference type="Proteomes" id="UP000737113">
    <property type="component" value="Unassembled WGS sequence"/>
</dbReference>
<feature type="domain" description="AdoMet activation" evidence="27">
    <location>
        <begin position="924"/>
        <end position="1256"/>
    </location>
</feature>
<evidence type="ECO:0000259" key="25">
    <source>
        <dbReference type="PROSITE" id="PS50970"/>
    </source>
</evidence>
<comment type="catalytic activity">
    <reaction evidence="1 21">
        <text>(6S)-5-methyl-5,6,7,8-tetrahydrofolate + L-homocysteine = (6S)-5,6,7,8-tetrahydrofolate + L-methionine</text>
        <dbReference type="Rhea" id="RHEA:11172"/>
        <dbReference type="ChEBI" id="CHEBI:18608"/>
        <dbReference type="ChEBI" id="CHEBI:57453"/>
        <dbReference type="ChEBI" id="CHEBI:57844"/>
        <dbReference type="ChEBI" id="CHEBI:58199"/>
        <dbReference type="EC" id="2.1.1.13"/>
    </reaction>
</comment>